<name>A0A835ILI5_9MAGN</name>
<evidence type="ECO:0008006" key="4">
    <source>
        <dbReference type="Google" id="ProtNLM"/>
    </source>
</evidence>
<dbReference type="SUPFAM" id="SSF51126">
    <property type="entry name" value="Pectin lyase-like"/>
    <property type="match status" value="1"/>
</dbReference>
<gene>
    <name evidence="2" type="ORF">IFM89_006596</name>
</gene>
<keyword evidence="1" id="KW-0732">Signal</keyword>
<protein>
    <recommendedName>
        <fullName evidence="4">Polygalacturonase</fullName>
    </recommendedName>
</protein>
<dbReference type="AlphaFoldDB" id="A0A835ILI5"/>
<accession>A0A835ILI5</accession>
<evidence type="ECO:0000313" key="3">
    <source>
        <dbReference type="Proteomes" id="UP000631114"/>
    </source>
</evidence>
<feature type="chain" id="PRO_5032660368" description="Polygalacturonase" evidence="1">
    <location>
        <begin position="29"/>
        <end position="120"/>
    </location>
</feature>
<dbReference type="Gene3D" id="2.160.20.10">
    <property type="entry name" value="Single-stranded right-handed beta-helix, Pectin lyase-like"/>
    <property type="match status" value="1"/>
</dbReference>
<proteinExistence type="predicted"/>
<dbReference type="InterPro" id="IPR011050">
    <property type="entry name" value="Pectin_lyase_fold/virulence"/>
</dbReference>
<organism evidence="2 3">
    <name type="scientific">Coptis chinensis</name>
    <dbReference type="NCBI Taxonomy" id="261450"/>
    <lineage>
        <taxon>Eukaryota</taxon>
        <taxon>Viridiplantae</taxon>
        <taxon>Streptophyta</taxon>
        <taxon>Embryophyta</taxon>
        <taxon>Tracheophyta</taxon>
        <taxon>Spermatophyta</taxon>
        <taxon>Magnoliopsida</taxon>
        <taxon>Ranunculales</taxon>
        <taxon>Ranunculaceae</taxon>
        <taxon>Coptidoideae</taxon>
        <taxon>Coptis</taxon>
    </lineage>
</organism>
<comment type="caution">
    <text evidence="2">The sequence shown here is derived from an EMBL/GenBank/DDBJ whole genome shotgun (WGS) entry which is preliminary data.</text>
</comment>
<dbReference type="EMBL" id="JADFTS010000002">
    <property type="protein sequence ID" value="KAF9619409.1"/>
    <property type="molecule type" value="Genomic_DNA"/>
</dbReference>
<evidence type="ECO:0000313" key="2">
    <source>
        <dbReference type="EMBL" id="KAF9619409.1"/>
    </source>
</evidence>
<feature type="signal peptide" evidence="1">
    <location>
        <begin position="1"/>
        <end position="28"/>
    </location>
</feature>
<reference evidence="2 3" key="1">
    <citation type="submission" date="2020-10" db="EMBL/GenBank/DDBJ databases">
        <title>The Coptis chinensis genome and diversification of protoberbering-type alkaloids.</title>
        <authorList>
            <person name="Wang B."/>
            <person name="Shu S."/>
            <person name="Song C."/>
            <person name="Liu Y."/>
        </authorList>
    </citation>
    <scope>NUCLEOTIDE SEQUENCE [LARGE SCALE GENOMIC DNA]</scope>
    <source>
        <strain evidence="2">HL-2020</strain>
        <tissue evidence="2">Leaf</tissue>
    </source>
</reference>
<dbReference type="Proteomes" id="UP000631114">
    <property type="component" value="Unassembled WGS sequence"/>
</dbReference>
<dbReference type="InterPro" id="IPR012334">
    <property type="entry name" value="Pectin_lyas_fold"/>
</dbReference>
<evidence type="ECO:0000256" key="1">
    <source>
        <dbReference type="SAM" id="SignalP"/>
    </source>
</evidence>
<sequence>MALSKNYGYVICLSSLLIFSLKFALANARSKLSPAPKADSPTATPTPIGGGLLGVFDVTKYGAVADAKIDSKSAFQAAWTATCKHAGDSSFIVPRGEFLVGPMSFVGLATSLQMLKSEER</sequence>
<keyword evidence="3" id="KW-1185">Reference proteome</keyword>